<dbReference type="AlphaFoldDB" id="A0A382R6A3"/>
<name>A0A382R6A3_9ZZZZ</name>
<protein>
    <submittedName>
        <fullName evidence="1">Uncharacterized protein</fullName>
    </submittedName>
</protein>
<organism evidence="1">
    <name type="scientific">marine metagenome</name>
    <dbReference type="NCBI Taxonomy" id="408172"/>
    <lineage>
        <taxon>unclassified sequences</taxon>
        <taxon>metagenomes</taxon>
        <taxon>ecological metagenomes</taxon>
    </lineage>
</organism>
<sequence length="32" mass="3775">MEQVKIEILHNNQVTKLFLVQKFPILLGIYTC</sequence>
<accession>A0A382R6A3</accession>
<dbReference type="EMBL" id="UINC01119433">
    <property type="protein sequence ID" value="SVC93249.1"/>
    <property type="molecule type" value="Genomic_DNA"/>
</dbReference>
<evidence type="ECO:0000313" key="1">
    <source>
        <dbReference type="EMBL" id="SVC93249.1"/>
    </source>
</evidence>
<reference evidence="1" key="1">
    <citation type="submission" date="2018-05" db="EMBL/GenBank/DDBJ databases">
        <authorList>
            <person name="Lanie J.A."/>
            <person name="Ng W.-L."/>
            <person name="Kazmierczak K.M."/>
            <person name="Andrzejewski T.M."/>
            <person name="Davidsen T.M."/>
            <person name="Wayne K.J."/>
            <person name="Tettelin H."/>
            <person name="Glass J.I."/>
            <person name="Rusch D."/>
            <person name="Podicherti R."/>
            <person name="Tsui H.-C.T."/>
            <person name="Winkler M.E."/>
        </authorList>
    </citation>
    <scope>NUCLEOTIDE SEQUENCE</scope>
</reference>
<gene>
    <name evidence="1" type="ORF">METZ01_LOCUS346103</name>
</gene>
<proteinExistence type="predicted"/>